<accession>A0A1I2RG84</accession>
<keyword evidence="3" id="KW-1185">Reference proteome</keyword>
<gene>
    <name evidence="2" type="ORF">SAMN05192565_102312</name>
</gene>
<feature type="region of interest" description="Disordered" evidence="1">
    <location>
        <begin position="51"/>
        <end position="73"/>
    </location>
</feature>
<protein>
    <submittedName>
        <fullName evidence="2">Uncharacterized protein</fullName>
    </submittedName>
</protein>
<evidence type="ECO:0000313" key="3">
    <source>
        <dbReference type="Proteomes" id="UP000199229"/>
    </source>
</evidence>
<evidence type="ECO:0000256" key="1">
    <source>
        <dbReference type="SAM" id="MobiDB-lite"/>
    </source>
</evidence>
<evidence type="ECO:0000313" key="2">
    <source>
        <dbReference type="EMBL" id="SFG39578.1"/>
    </source>
</evidence>
<organism evidence="2 3">
    <name type="scientific">Methylobacterium gossipiicola</name>
    <dbReference type="NCBI Taxonomy" id="582675"/>
    <lineage>
        <taxon>Bacteria</taxon>
        <taxon>Pseudomonadati</taxon>
        <taxon>Pseudomonadota</taxon>
        <taxon>Alphaproteobacteria</taxon>
        <taxon>Hyphomicrobiales</taxon>
        <taxon>Methylobacteriaceae</taxon>
        <taxon>Methylobacterium</taxon>
    </lineage>
</organism>
<dbReference type="Proteomes" id="UP000199229">
    <property type="component" value="Unassembled WGS sequence"/>
</dbReference>
<name>A0A1I2RG84_9HYPH</name>
<dbReference type="AlphaFoldDB" id="A0A1I2RG84"/>
<dbReference type="OrthoDB" id="8006173at2"/>
<proteinExistence type="predicted"/>
<dbReference type="STRING" id="582675.SAMN05192565_102312"/>
<dbReference type="EMBL" id="FOPM01000002">
    <property type="protein sequence ID" value="SFG39578.1"/>
    <property type="molecule type" value="Genomic_DNA"/>
</dbReference>
<reference evidence="3" key="1">
    <citation type="submission" date="2016-10" db="EMBL/GenBank/DDBJ databases">
        <authorList>
            <person name="Varghese N."/>
            <person name="Submissions S."/>
        </authorList>
    </citation>
    <scope>NUCLEOTIDE SEQUENCE [LARGE SCALE GENOMIC DNA]</scope>
    <source>
        <strain evidence="3">Gh-105</strain>
    </source>
</reference>
<dbReference type="RefSeq" id="WP_091968808.1">
    <property type="nucleotide sequence ID" value="NZ_FOPM01000002.1"/>
</dbReference>
<sequence>MPFWASAGISFLVRLITEYLANRRAEAALRDLGAATQANAARVEAERQEAIARRAGEAAADESDDPRDLRRDP</sequence>